<dbReference type="eggNOG" id="COG0076">
    <property type="taxonomic scope" value="Bacteria"/>
</dbReference>
<dbReference type="Gene3D" id="3.40.640.10">
    <property type="entry name" value="Type I PLP-dependent aspartate aminotransferase-like (Major domain)"/>
    <property type="match status" value="1"/>
</dbReference>
<evidence type="ECO:0000256" key="6">
    <source>
        <dbReference type="PIRSR" id="PIRSR602129-50"/>
    </source>
</evidence>
<dbReference type="InterPro" id="IPR015422">
    <property type="entry name" value="PyrdxlP-dep_Trfase_small"/>
</dbReference>
<name>E5XKU6_SEGRC</name>
<dbReference type="GO" id="GO:0030170">
    <property type="term" value="F:pyridoxal phosphate binding"/>
    <property type="evidence" value="ECO:0007669"/>
    <property type="project" value="InterPro"/>
</dbReference>
<evidence type="ECO:0000256" key="4">
    <source>
        <dbReference type="ARBA" id="ARBA00022898"/>
    </source>
</evidence>
<dbReference type="PANTHER" id="PTHR45677:SF8">
    <property type="entry name" value="CYSTEINE SULFINIC ACID DECARBOXYLASE"/>
    <property type="match status" value="1"/>
</dbReference>
<sequence length="501" mass="52066">MSGEHMPFEADFVAGSGALAYQEAAAWAVALTGSALADPKTPGLVDGYAGLKAQASSLGLDEADGVGLRQALREAVGLLADRSASVASPAYLAHLHCPPTIASLAAEMLVSGFNQSMDSFDQAPAATAVEQHVVESLCAKIGYGPESDGVFTSGGTQSNLQALLMARDAFAAKAGWSIAERGLPLDAGTWRVLCAPQAHFSIRQALRVLGLGANAVLEVPADPEGRMDAAALAALLDECASAKVPVFALVLTAGTTDSGAVDPLAEAASLAREHGVWTHVDACAGGCLVYSERRKHLLRGIELADSVAVDFHKLLFQAISCSALLVRERESFAVLADHADYLNPEDDSGQDVRNLVDKSLQTTRRFDALKVLVTLRALGSERVGAMIEATCAAAEAAGAAVVAADELELLAPVATNTVIFRWRGGGSEAERDSVTAAVRAALAKEGTAVVGRSRAFGQSALKLTFVNPLVTEAAARYLVGEIARCARRLSDPRTRKEAGPA</sequence>
<keyword evidence="9" id="KW-1185">Reference proteome</keyword>
<evidence type="ECO:0000256" key="5">
    <source>
        <dbReference type="ARBA" id="ARBA00023239"/>
    </source>
</evidence>
<dbReference type="OrthoDB" id="3335676at2"/>
<dbReference type="HOGENOM" id="CLU_011856_0_4_11"/>
<organism evidence="8 9">
    <name type="scientific">Segniliparus rugosus (strain ATCC BAA-974 / DSM 45345 / CCUG 50838 / CIP 108380 / JCM 13579 / CDC 945)</name>
    <dbReference type="NCBI Taxonomy" id="679197"/>
    <lineage>
        <taxon>Bacteria</taxon>
        <taxon>Bacillati</taxon>
        <taxon>Actinomycetota</taxon>
        <taxon>Actinomycetes</taxon>
        <taxon>Mycobacteriales</taxon>
        <taxon>Segniliparaceae</taxon>
        <taxon>Segniliparus</taxon>
    </lineage>
</organism>
<dbReference type="Pfam" id="PF00282">
    <property type="entry name" value="Pyridoxal_deC"/>
    <property type="match status" value="1"/>
</dbReference>
<comment type="cofactor">
    <cofactor evidence="1 6 7">
        <name>pyridoxal 5'-phosphate</name>
        <dbReference type="ChEBI" id="CHEBI:597326"/>
    </cofactor>
</comment>
<dbReference type="AlphaFoldDB" id="E5XKU6"/>
<reference evidence="8 9" key="1">
    <citation type="journal article" date="2011" name="Stand. Genomic Sci.">
        <title>High quality draft genome sequence of Segniliparus rugosus CDC 945(T)= (ATCC BAA-974(T)).</title>
        <authorList>
            <person name="Earl A.M."/>
            <person name="Desjardins C.A."/>
            <person name="Fitzgerald M.G."/>
            <person name="Arachchi H.M."/>
            <person name="Zeng Q."/>
            <person name="Mehta T."/>
            <person name="Griggs A."/>
            <person name="Birren B.W."/>
            <person name="Toney N.C."/>
            <person name="Carr J."/>
            <person name="Posey J."/>
            <person name="Butler W.R."/>
        </authorList>
    </citation>
    <scope>NUCLEOTIDE SEQUENCE [LARGE SCALE GENOMIC DNA]</scope>
    <source>
        <strain evidence="9">ATCC BAA-974 / DSM 45345 / CCUG 50838 / CIP 108380 / JCM 13579 / CDC 945</strain>
    </source>
</reference>
<keyword evidence="5 7" id="KW-0456">Lyase</keyword>
<evidence type="ECO:0000313" key="9">
    <source>
        <dbReference type="Proteomes" id="UP000004816"/>
    </source>
</evidence>
<proteinExistence type="inferred from homology"/>
<dbReference type="RefSeq" id="WP_007466802.1">
    <property type="nucleotide sequence ID" value="NZ_KI391954.1"/>
</dbReference>
<dbReference type="GO" id="GO:0004058">
    <property type="term" value="F:aromatic-L-amino-acid decarboxylase activity"/>
    <property type="evidence" value="ECO:0007669"/>
    <property type="project" value="UniProtKB-ARBA"/>
</dbReference>
<evidence type="ECO:0000256" key="7">
    <source>
        <dbReference type="RuleBase" id="RU000382"/>
    </source>
</evidence>
<dbReference type="GO" id="GO:0019752">
    <property type="term" value="P:carboxylic acid metabolic process"/>
    <property type="evidence" value="ECO:0007669"/>
    <property type="project" value="InterPro"/>
</dbReference>
<evidence type="ECO:0000256" key="3">
    <source>
        <dbReference type="ARBA" id="ARBA00022793"/>
    </source>
</evidence>
<dbReference type="InterPro" id="IPR002129">
    <property type="entry name" value="PyrdxlP-dep_de-COase"/>
</dbReference>
<dbReference type="SUPFAM" id="SSF53383">
    <property type="entry name" value="PLP-dependent transferases"/>
    <property type="match status" value="1"/>
</dbReference>
<dbReference type="PROSITE" id="PS00392">
    <property type="entry name" value="DDC_GAD_HDC_YDC"/>
    <property type="match status" value="1"/>
</dbReference>
<evidence type="ECO:0008006" key="10">
    <source>
        <dbReference type="Google" id="ProtNLM"/>
    </source>
</evidence>
<keyword evidence="3" id="KW-0210">Decarboxylase</keyword>
<dbReference type="EMBL" id="ACZI02000003">
    <property type="protein sequence ID" value="EFV15031.1"/>
    <property type="molecule type" value="Genomic_DNA"/>
</dbReference>
<dbReference type="Proteomes" id="UP000004816">
    <property type="component" value="Unassembled WGS sequence"/>
</dbReference>
<dbReference type="GO" id="GO:0005737">
    <property type="term" value="C:cytoplasm"/>
    <property type="evidence" value="ECO:0007669"/>
    <property type="project" value="TreeGrafter"/>
</dbReference>
<dbReference type="InterPro" id="IPR015424">
    <property type="entry name" value="PyrdxlP-dep_Trfase"/>
</dbReference>
<gene>
    <name evidence="8" type="ORF">HMPREF9336_00115</name>
</gene>
<comment type="similarity">
    <text evidence="2 7">Belongs to the group II decarboxylase family.</text>
</comment>
<accession>E5XKU6</accession>
<evidence type="ECO:0000313" key="8">
    <source>
        <dbReference type="EMBL" id="EFV15031.1"/>
    </source>
</evidence>
<keyword evidence="4 6" id="KW-0663">Pyridoxal phosphate</keyword>
<feature type="modified residue" description="N6-(pyridoxal phosphate)lysine" evidence="6">
    <location>
        <position position="313"/>
    </location>
</feature>
<protein>
    <recommendedName>
        <fullName evidence="10">L-2,4-diaminobutyrate decarboxylase</fullName>
    </recommendedName>
</protein>
<evidence type="ECO:0000256" key="2">
    <source>
        <dbReference type="ARBA" id="ARBA00009533"/>
    </source>
</evidence>
<dbReference type="STRING" id="679197.HMPREF9336_00115"/>
<dbReference type="PANTHER" id="PTHR45677">
    <property type="entry name" value="GLUTAMATE DECARBOXYLASE-RELATED"/>
    <property type="match status" value="1"/>
</dbReference>
<dbReference type="Gene3D" id="3.90.1150.10">
    <property type="entry name" value="Aspartate Aminotransferase, domain 1"/>
    <property type="match status" value="1"/>
</dbReference>
<dbReference type="InterPro" id="IPR021115">
    <property type="entry name" value="Pyridoxal-P_BS"/>
</dbReference>
<comment type="caution">
    <text evidence="8">The sequence shown here is derived from an EMBL/GenBank/DDBJ whole genome shotgun (WGS) entry which is preliminary data.</text>
</comment>
<dbReference type="InterPro" id="IPR015421">
    <property type="entry name" value="PyrdxlP-dep_Trfase_major"/>
</dbReference>
<evidence type="ECO:0000256" key="1">
    <source>
        <dbReference type="ARBA" id="ARBA00001933"/>
    </source>
</evidence>